<dbReference type="PROSITE" id="PS01124">
    <property type="entry name" value="HTH_ARAC_FAMILY_2"/>
    <property type="match status" value="1"/>
</dbReference>
<gene>
    <name evidence="5" type="ORF">RBI15_09935</name>
</gene>
<dbReference type="Gene3D" id="1.10.10.60">
    <property type="entry name" value="Homeodomain-like"/>
    <property type="match status" value="2"/>
</dbReference>
<sequence length="294" mass="33930">MVQCFVENKKSRSYYEEKNPELLYVSRVGMKDCEHPRIMHAHKDFVELILIREGNGFFNINGINYHVEKGDLIILNSGMIHDEYGDEVAHYACAVAGIQKDGFREDALIKDSQVPVIKTSKFYGAMEGIMAQMFYMLCGNVPGAEVCCGYLLEALLKQVEMIVDESTAYVEEEQNDRYILAKQIRQYIDENYMNDISLKTISEELHISLYYLSHIFKEFYGYSPMKYVIRRRIGEAQSLLISTDLTVTRIAMIVGCDNPNHFNTIFSKNVGISPRNYRLVYQSKEKESLSYTVM</sequence>
<dbReference type="Proteomes" id="UP001243496">
    <property type="component" value="Chromosome"/>
</dbReference>
<dbReference type="PANTHER" id="PTHR43280">
    <property type="entry name" value="ARAC-FAMILY TRANSCRIPTIONAL REGULATOR"/>
    <property type="match status" value="1"/>
</dbReference>
<name>A0AAQ3JE46_ANAHA</name>
<dbReference type="InterPro" id="IPR003313">
    <property type="entry name" value="AraC-bd"/>
</dbReference>
<keyword evidence="3" id="KW-0804">Transcription</keyword>
<dbReference type="EMBL" id="CP132968">
    <property type="protein sequence ID" value="WMD15695.1"/>
    <property type="molecule type" value="Genomic_DNA"/>
</dbReference>
<accession>A0AAQ3JE46</accession>
<reference evidence="5" key="1">
    <citation type="submission" date="2023-08" db="EMBL/GenBank/DDBJ databases">
        <title>Complete Genome Sequences of butyrate producing Anaerostipes hadrus strains BA1 and GIF7 isolated from the terminal ileum of a healthy lean male.</title>
        <authorList>
            <person name="Low A."/>
            <person name="Sheludchenko M."/>
            <person name="Cheng H.E."/>
            <person name="Koh X.Q."/>
            <person name="Lee J."/>
        </authorList>
    </citation>
    <scope>NUCLEOTIDE SEQUENCE</scope>
    <source>
        <strain evidence="5">BA1</strain>
    </source>
</reference>
<dbReference type="SMART" id="SM00342">
    <property type="entry name" value="HTH_ARAC"/>
    <property type="match status" value="1"/>
</dbReference>
<dbReference type="Gene3D" id="2.60.120.10">
    <property type="entry name" value="Jelly Rolls"/>
    <property type="match status" value="1"/>
</dbReference>
<keyword evidence="2" id="KW-0238">DNA-binding</keyword>
<organism evidence="5 6">
    <name type="scientific">Anaerostipes hadrus</name>
    <dbReference type="NCBI Taxonomy" id="649756"/>
    <lineage>
        <taxon>Bacteria</taxon>
        <taxon>Bacillati</taxon>
        <taxon>Bacillota</taxon>
        <taxon>Clostridia</taxon>
        <taxon>Lachnospirales</taxon>
        <taxon>Lachnospiraceae</taxon>
        <taxon>Anaerostipes</taxon>
    </lineage>
</organism>
<dbReference type="Pfam" id="PF12833">
    <property type="entry name" value="HTH_18"/>
    <property type="match status" value="1"/>
</dbReference>
<evidence type="ECO:0000256" key="1">
    <source>
        <dbReference type="ARBA" id="ARBA00023015"/>
    </source>
</evidence>
<evidence type="ECO:0000259" key="4">
    <source>
        <dbReference type="PROSITE" id="PS01124"/>
    </source>
</evidence>
<dbReference type="GeneID" id="92741711"/>
<evidence type="ECO:0000256" key="2">
    <source>
        <dbReference type="ARBA" id="ARBA00023125"/>
    </source>
</evidence>
<feature type="domain" description="HTH araC/xylS-type" evidence="4">
    <location>
        <begin position="182"/>
        <end position="280"/>
    </location>
</feature>
<evidence type="ECO:0000256" key="3">
    <source>
        <dbReference type="ARBA" id="ARBA00023163"/>
    </source>
</evidence>
<dbReference type="InterPro" id="IPR018060">
    <property type="entry name" value="HTH_AraC"/>
</dbReference>
<evidence type="ECO:0000313" key="6">
    <source>
        <dbReference type="Proteomes" id="UP001243496"/>
    </source>
</evidence>
<dbReference type="SUPFAM" id="SSF51215">
    <property type="entry name" value="Regulatory protein AraC"/>
    <property type="match status" value="1"/>
</dbReference>
<dbReference type="InterPro" id="IPR037923">
    <property type="entry name" value="HTH-like"/>
</dbReference>
<dbReference type="GO" id="GO:0043565">
    <property type="term" value="F:sequence-specific DNA binding"/>
    <property type="evidence" value="ECO:0007669"/>
    <property type="project" value="InterPro"/>
</dbReference>
<evidence type="ECO:0000313" key="5">
    <source>
        <dbReference type="EMBL" id="WMD15695.1"/>
    </source>
</evidence>
<dbReference type="InterPro" id="IPR014710">
    <property type="entry name" value="RmlC-like_jellyroll"/>
</dbReference>
<dbReference type="SUPFAM" id="SSF46689">
    <property type="entry name" value="Homeodomain-like"/>
    <property type="match status" value="2"/>
</dbReference>
<dbReference type="GO" id="GO:0003700">
    <property type="term" value="F:DNA-binding transcription factor activity"/>
    <property type="evidence" value="ECO:0007669"/>
    <property type="project" value="InterPro"/>
</dbReference>
<dbReference type="AlphaFoldDB" id="A0AAQ3JE46"/>
<dbReference type="RefSeq" id="WP_306856299.1">
    <property type="nucleotide sequence ID" value="NZ_CP132968.1"/>
</dbReference>
<keyword evidence="1" id="KW-0805">Transcription regulation</keyword>
<dbReference type="PANTHER" id="PTHR43280:SF28">
    <property type="entry name" value="HTH-TYPE TRANSCRIPTIONAL ACTIVATOR RHAS"/>
    <property type="match status" value="1"/>
</dbReference>
<dbReference type="InterPro" id="IPR009057">
    <property type="entry name" value="Homeodomain-like_sf"/>
</dbReference>
<dbReference type="Pfam" id="PF02311">
    <property type="entry name" value="AraC_binding"/>
    <property type="match status" value="1"/>
</dbReference>
<protein>
    <submittedName>
        <fullName evidence="5">AraC family transcriptional regulator</fullName>
    </submittedName>
</protein>
<proteinExistence type="predicted"/>